<keyword evidence="1" id="KW-0812">Transmembrane</keyword>
<keyword evidence="1" id="KW-1133">Transmembrane helix</keyword>
<protein>
    <submittedName>
        <fullName evidence="2">DUF308 domain-containing protein</fullName>
    </submittedName>
</protein>
<evidence type="ECO:0000313" key="2">
    <source>
        <dbReference type="EMBL" id="MBC3297575.1"/>
    </source>
</evidence>
<name>A0A8I0D1Q7_9PSED</name>
<gene>
    <name evidence="2" type="ORF">HU722_39195</name>
</gene>
<organism evidence="2">
    <name type="scientific">Pseudomonas tritici</name>
    <dbReference type="NCBI Taxonomy" id="2745518"/>
    <lineage>
        <taxon>Bacteria</taxon>
        <taxon>Pseudomonadati</taxon>
        <taxon>Pseudomonadota</taxon>
        <taxon>Gammaproteobacteria</taxon>
        <taxon>Pseudomonadales</taxon>
        <taxon>Pseudomonadaceae</taxon>
        <taxon>Pseudomonas</taxon>
    </lineage>
</organism>
<feature type="transmembrane region" description="Helical" evidence="1">
    <location>
        <begin position="141"/>
        <end position="160"/>
    </location>
</feature>
<dbReference type="AlphaFoldDB" id="A0A8I0D1Q7"/>
<dbReference type="EMBL" id="JABWQF010000034">
    <property type="protein sequence ID" value="MBC3297575.1"/>
    <property type="molecule type" value="Genomic_DNA"/>
</dbReference>
<reference evidence="2" key="1">
    <citation type="journal article" date="2020" name="Microorganisms">
        <title>Reliable Identification of Environmental Pseudomonas Isolates Using the rpoD Gene.</title>
        <authorList>
            <consortium name="The Broad Institute Genome Sequencing Platform"/>
            <person name="Girard L."/>
            <person name="Lood C."/>
            <person name="Rokni-Zadeh H."/>
            <person name="van Noort V."/>
            <person name="Lavigne R."/>
            <person name="De Mot R."/>
        </authorList>
    </citation>
    <scope>NUCLEOTIDE SEQUENCE [LARGE SCALE GENOMIC DNA]</scope>
    <source>
        <strain evidence="2">SWRI145</strain>
    </source>
</reference>
<feature type="transmembrane region" description="Helical" evidence="1">
    <location>
        <begin position="6"/>
        <end position="24"/>
    </location>
</feature>
<proteinExistence type="predicted"/>
<accession>A0A8I0D1Q7</accession>
<evidence type="ECO:0000256" key="1">
    <source>
        <dbReference type="SAM" id="Phobius"/>
    </source>
</evidence>
<sequence length="467" mass="51787">MWNTHSGSPLMMRLILILLGVDYLRSHWRGLRRFGWVTLIAGTVIFIDALDGVLYFPIEPFACLLLVEGGATLLVAHSGMGGQRILRYVKGATFSLAAVLILAGNHDGDIVLAMIFGTLFLLDGALQIASAIVVRYRRWRPALVGGIVEIALAIFFYQPWPSDYSGTVPYCLGLGLAFAGWNMFILANRVKVAAANPGLKGEEYMEEADTHQPAVVEWDGPPDDDEKALTVHVWTPVGSAPGETISRPVISRYIAAVDKNGVISTGHAALESPGGIYISLYPAVEIDRSPDAFARLLRATPENNVPGEFQPDYITESRKWCHSTRKVRIRNYSETRLAAFWENYRQNESYNLTHRNCSSSVARALEAALEGSVGRLWQKRGFWLSIGKLMSTPELWVALQLRKRAETMAWTPGLVLDYARAMSMLADPRPTGWFNTLGRALRKMFHRRLAWVKGKHGEGVTGEEDAG</sequence>
<feature type="transmembrane region" description="Helical" evidence="1">
    <location>
        <begin position="166"/>
        <end position="187"/>
    </location>
</feature>
<keyword evidence="1" id="KW-0472">Membrane</keyword>
<feature type="transmembrane region" description="Helical" evidence="1">
    <location>
        <begin position="110"/>
        <end position="134"/>
    </location>
</feature>
<feature type="transmembrane region" description="Helical" evidence="1">
    <location>
        <begin position="31"/>
        <end position="47"/>
    </location>
</feature>
<comment type="caution">
    <text evidence="2">The sequence shown here is derived from an EMBL/GenBank/DDBJ whole genome shotgun (WGS) entry which is preliminary data.</text>
</comment>